<gene>
    <name evidence="1" type="ORF">JMA_40190</name>
</gene>
<dbReference type="BioCyc" id="JESP1508404:G14D9-13303-MONOMER"/>
<evidence type="ECO:0000313" key="2">
    <source>
        <dbReference type="Proteomes" id="UP000031449"/>
    </source>
</evidence>
<evidence type="ECO:0000313" key="1">
    <source>
        <dbReference type="EMBL" id="AJD93337.1"/>
    </source>
</evidence>
<sequence length="181" mass="20699">MEKVIYENGISDTLEKPFSACWIVCSPHGDSNLIIGETDKVKEYWGSLDDSFDFQWYLFNSKEEMDTGIKQITKEPAPSGEWMLFTVENCVNGLYPNEQNGGQPIMEQILDVTYVSVWDGGFEIETKAKFNRDTMQVFDIESVEGIDDEGDEVEILEEEYILLSDGTKFYVEEDGGKYIAY</sequence>
<protein>
    <submittedName>
        <fullName evidence="1">Uncharacterized protein</fullName>
    </submittedName>
</protein>
<dbReference type="HOGENOM" id="CLU_1487165_0_0_9"/>
<geneLocation type="plasmid" evidence="2"/>
<reference evidence="1 2" key="1">
    <citation type="submission" date="2014-08" db="EMBL/GenBank/DDBJ databases">
        <title>Complete genome of a marine bacteria Jeotgalibacillus malaysiensis.</title>
        <authorList>
            <person name="Yaakop A.S."/>
            <person name="Chan K.-G."/>
            <person name="Goh K.M."/>
        </authorList>
    </citation>
    <scope>NUCLEOTIDE SEQUENCE [LARGE SCALE GENOMIC DNA]</scope>
    <source>
        <strain evidence="1 2">D5</strain>
        <plasmid evidence="2">Plasmid</plasmid>
    </source>
</reference>
<keyword evidence="2" id="KW-1185">Reference proteome</keyword>
<name>A0A0B5AXD9_9BACL</name>
<dbReference type="Proteomes" id="UP000031449">
    <property type="component" value="Plasmid unnamed"/>
</dbReference>
<keyword evidence="1" id="KW-0614">Plasmid</keyword>
<accession>A0A0B5AXD9</accession>
<dbReference type="OrthoDB" id="9974430at2"/>
<organism evidence="1 2">
    <name type="scientific">Jeotgalibacillus malaysiensis</name>
    <dbReference type="NCBI Taxonomy" id="1508404"/>
    <lineage>
        <taxon>Bacteria</taxon>
        <taxon>Bacillati</taxon>
        <taxon>Bacillota</taxon>
        <taxon>Bacilli</taxon>
        <taxon>Bacillales</taxon>
        <taxon>Caryophanaceae</taxon>
        <taxon>Jeotgalibacillus</taxon>
    </lineage>
</organism>
<dbReference type="AlphaFoldDB" id="A0A0B5AXD9"/>
<dbReference type="KEGG" id="jeo:JMA_40190"/>
<dbReference type="EMBL" id="CP009417">
    <property type="protein sequence ID" value="AJD93337.1"/>
    <property type="molecule type" value="Genomic_DNA"/>
</dbReference>
<proteinExistence type="predicted"/>